<evidence type="ECO:0000313" key="4">
    <source>
        <dbReference type="EMBL" id="SEL18901.1"/>
    </source>
</evidence>
<feature type="chain" id="PRO_5038369909" description="DUF3068 domain-containing protein" evidence="3">
    <location>
        <begin position="21"/>
        <end position="331"/>
    </location>
</feature>
<keyword evidence="2" id="KW-1133">Transmembrane helix</keyword>
<organism evidence="4 5">
    <name type="scientific">Streptacidiphilus jiangxiensis</name>
    <dbReference type="NCBI Taxonomy" id="235985"/>
    <lineage>
        <taxon>Bacteria</taxon>
        <taxon>Bacillati</taxon>
        <taxon>Actinomycetota</taxon>
        <taxon>Actinomycetes</taxon>
        <taxon>Kitasatosporales</taxon>
        <taxon>Streptomycetaceae</taxon>
        <taxon>Streptacidiphilus</taxon>
    </lineage>
</organism>
<dbReference type="InterPro" id="IPR021424">
    <property type="entry name" value="PorA"/>
</dbReference>
<evidence type="ECO:0000256" key="1">
    <source>
        <dbReference type="SAM" id="MobiDB-lite"/>
    </source>
</evidence>
<keyword evidence="2" id="KW-0472">Membrane</keyword>
<feature type="transmembrane region" description="Helical" evidence="2">
    <location>
        <begin position="284"/>
        <end position="303"/>
    </location>
</feature>
<proteinExistence type="predicted"/>
<dbReference type="AlphaFoldDB" id="A0A1H7N6H0"/>
<keyword evidence="3" id="KW-0732">Signal</keyword>
<evidence type="ECO:0000313" key="5">
    <source>
        <dbReference type="Proteomes" id="UP000183015"/>
    </source>
</evidence>
<dbReference type="Pfam" id="PF11271">
    <property type="entry name" value="PorA"/>
    <property type="match status" value="1"/>
</dbReference>
<evidence type="ECO:0008006" key="6">
    <source>
        <dbReference type="Google" id="ProtNLM"/>
    </source>
</evidence>
<dbReference type="RefSeq" id="WP_052438924.1">
    <property type="nucleotide sequence ID" value="NZ_BBPN01000021.1"/>
</dbReference>
<feature type="signal peptide" evidence="3">
    <location>
        <begin position="1"/>
        <end position="20"/>
    </location>
</feature>
<sequence>MSHRVRAAVLLATGALLAAAGPVLHFAVLPAVRVAPWDPDSTTVSTGQGHYLDPTTGAPGIGLVTATQHIQGDPVLGKREHLAVWTITTRVDTPTTQNLTDARQALSYTVDRWTFDRVTNLYVACCGADTGRGADAYLKFPFNADASEYQLWDPEAGQAFPAQLVGTRELDGHTFNAYVQTVPPTRIGTVSVPPGVLGVASKAPTVQAEEWYQNPQTLTLVDQETGTPVSQTSHEIITLRMPGQPTRTATALDVTLRTNQDTEQQLVNQASGQATGLRLLGGDVPWLLTGVGVLLALFAGIGLRRRATSTGPDAQEPSPTGGEQPAVTEGA</sequence>
<name>A0A1H7N6H0_STRJI</name>
<feature type="region of interest" description="Disordered" evidence="1">
    <location>
        <begin position="307"/>
        <end position="331"/>
    </location>
</feature>
<evidence type="ECO:0000256" key="3">
    <source>
        <dbReference type="SAM" id="SignalP"/>
    </source>
</evidence>
<dbReference type="Proteomes" id="UP000183015">
    <property type="component" value="Unassembled WGS sequence"/>
</dbReference>
<reference evidence="5" key="1">
    <citation type="submission" date="2016-10" db="EMBL/GenBank/DDBJ databases">
        <authorList>
            <person name="Varghese N."/>
        </authorList>
    </citation>
    <scope>NUCLEOTIDE SEQUENCE [LARGE SCALE GENOMIC DNA]</scope>
    <source>
        <strain evidence="5">DSM 45096 / BCRC 16803 / CGMCC 4.1857 / CIP 109030 / JCM 12277 / KCTC 19219 / NBRC 100920 / 33214</strain>
    </source>
</reference>
<protein>
    <recommendedName>
        <fullName evidence="6">DUF3068 domain-containing protein</fullName>
    </recommendedName>
</protein>
<evidence type="ECO:0000256" key="2">
    <source>
        <dbReference type="SAM" id="Phobius"/>
    </source>
</evidence>
<dbReference type="eggNOG" id="ENOG5031U1J">
    <property type="taxonomic scope" value="Bacteria"/>
</dbReference>
<accession>A0A1H7N6H0</accession>
<dbReference type="EMBL" id="FOAZ01000006">
    <property type="protein sequence ID" value="SEL18901.1"/>
    <property type="molecule type" value="Genomic_DNA"/>
</dbReference>
<dbReference type="STRING" id="235985.SAMN05414137_106225"/>
<gene>
    <name evidence="4" type="ORF">SAMN05414137_106225</name>
</gene>
<keyword evidence="5" id="KW-1185">Reference proteome</keyword>
<keyword evidence="2" id="KW-0812">Transmembrane</keyword>